<name>A0A1E3Q1M0_LIPST</name>
<proteinExistence type="predicted"/>
<dbReference type="AlphaFoldDB" id="A0A1E3Q1M0"/>
<protein>
    <submittedName>
        <fullName evidence="1">Uncharacterized protein</fullName>
    </submittedName>
</protein>
<reference evidence="1 2" key="1">
    <citation type="journal article" date="2016" name="Proc. Natl. Acad. Sci. U.S.A.">
        <title>Comparative genomics of biotechnologically important yeasts.</title>
        <authorList>
            <person name="Riley R."/>
            <person name="Haridas S."/>
            <person name="Wolfe K.H."/>
            <person name="Lopes M.R."/>
            <person name="Hittinger C.T."/>
            <person name="Goeker M."/>
            <person name="Salamov A.A."/>
            <person name="Wisecaver J.H."/>
            <person name="Long T.M."/>
            <person name="Calvey C.H."/>
            <person name="Aerts A.L."/>
            <person name="Barry K.W."/>
            <person name="Choi C."/>
            <person name="Clum A."/>
            <person name="Coughlan A.Y."/>
            <person name="Deshpande S."/>
            <person name="Douglass A.P."/>
            <person name="Hanson S.J."/>
            <person name="Klenk H.-P."/>
            <person name="LaButti K.M."/>
            <person name="Lapidus A."/>
            <person name="Lindquist E.A."/>
            <person name="Lipzen A.M."/>
            <person name="Meier-Kolthoff J.P."/>
            <person name="Ohm R.A."/>
            <person name="Otillar R.P."/>
            <person name="Pangilinan J.L."/>
            <person name="Peng Y."/>
            <person name="Rokas A."/>
            <person name="Rosa C.A."/>
            <person name="Scheuner C."/>
            <person name="Sibirny A.A."/>
            <person name="Slot J.C."/>
            <person name="Stielow J.B."/>
            <person name="Sun H."/>
            <person name="Kurtzman C.P."/>
            <person name="Blackwell M."/>
            <person name="Grigoriev I.V."/>
            <person name="Jeffries T.W."/>
        </authorList>
    </citation>
    <scope>NUCLEOTIDE SEQUENCE [LARGE SCALE GENOMIC DNA]</scope>
    <source>
        <strain evidence="1 2">NRRL Y-11557</strain>
    </source>
</reference>
<organism evidence="1 2">
    <name type="scientific">Lipomyces starkeyi NRRL Y-11557</name>
    <dbReference type="NCBI Taxonomy" id="675824"/>
    <lineage>
        <taxon>Eukaryota</taxon>
        <taxon>Fungi</taxon>
        <taxon>Dikarya</taxon>
        <taxon>Ascomycota</taxon>
        <taxon>Saccharomycotina</taxon>
        <taxon>Lipomycetes</taxon>
        <taxon>Lipomycetales</taxon>
        <taxon>Lipomycetaceae</taxon>
        <taxon>Lipomyces</taxon>
    </lineage>
</organism>
<evidence type="ECO:0000313" key="1">
    <source>
        <dbReference type="EMBL" id="ODQ71404.1"/>
    </source>
</evidence>
<dbReference type="Proteomes" id="UP000094385">
    <property type="component" value="Unassembled WGS sequence"/>
</dbReference>
<keyword evidence="2" id="KW-1185">Reference proteome</keyword>
<gene>
    <name evidence="1" type="ORF">LIPSTDRAFT_4655</name>
</gene>
<dbReference type="OrthoDB" id="3228141at2759"/>
<dbReference type="EMBL" id="KV454297">
    <property type="protein sequence ID" value="ODQ71404.1"/>
    <property type="molecule type" value="Genomic_DNA"/>
</dbReference>
<sequence>MPRKSLRQAILGDVEYALEILLMLRAGRRNLVERILDKHKHLEAIEDDCREMFVIADLLRKAGQESAVDDFLDDYLLNTQMGLMKSLLKLAVHASQKYYLSNWVAIPRSQEQHSLLTVCTPDMRMINYVVGIRGSCPDCVCFKGCMIYRLQEQLLKSKESIVNTVTDEDDDDDAKARAEDLRVGKEKRDYLRAMELSVLEIIVNRKEEDKLS</sequence>
<accession>A0A1E3Q1M0</accession>
<evidence type="ECO:0000313" key="2">
    <source>
        <dbReference type="Proteomes" id="UP000094385"/>
    </source>
</evidence>